<organism evidence="9 10">
    <name type="scientific">Paenibacillus swuensis</name>
    <dbReference type="NCBI Taxonomy" id="1178515"/>
    <lineage>
        <taxon>Bacteria</taxon>
        <taxon>Bacillati</taxon>
        <taxon>Bacillota</taxon>
        <taxon>Bacilli</taxon>
        <taxon>Bacillales</taxon>
        <taxon>Paenibacillaceae</taxon>
        <taxon>Paenibacillus</taxon>
    </lineage>
</organism>
<feature type="domain" description="ABC transmembrane type-1" evidence="8">
    <location>
        <begin position="73"/>
        <end position="264"/>
    </location>
</feature>
<dbReference type="OrthoDB" id="187395at2"/>
<comment type="subcellular location">
    <subcellularLocation>
        <location evidence="1 7">Cell membrane</location>
        <topology evidence="1 7">Multi-pass membrane protein</topology>
    </subcellularLocation>
</comment>
<evidence type="ECO:0000259" key="8">
    <source>
        <dbReference type="PROSITE" id="PS50928"/>
    </source>
</evidence>
<evidence type="ECO:0000313" key="9">
    <source>
        <dbReference type="EMBL" id="ANE46410.1"/>
    </source>
</evidence>
<dbReference type="InterPro" id="IPR035906">
    <property type="entry name" value="MetI-like_sf"/>
</dbReference>
<feature type="transmembrane region" description="Helical" evidence="7">
    <location>
        <begin position="77"/>
        <end position="99"/>
    </location>
</feature>
<evidence type="ECO:0000256" key="1">
    <source>
        <dbReference type="ARBA" id="ARBA00004651"/>
    </source>
</evidence>
<accession>A0A172THB4</accession>
<evidence type="ECO:0000256" key="4">
    <source>
        <dbReference type="ARBA" id="ARBA00022692"/>
    </source>
</evidence>
<dbReference type="PROSITE" id="PS50928">
    <property type="entry name" value="ABC_TM1"/>
    <property type="match status" value="1"/>
</dbReference>
<name>A0A172THB4_9BACL</name>
<keyword evidence="3" id="KW-1003">Cell membrane</keyword>
<feature type="transmembrane region" description="Helical" evidence="7">
    <location>
        <begin position="185"/>
        <end position="210"/>
    </location>
</feature>
<feature type="transmembrane region" description="Helical" evidence="7">
    <location>
        <begin position="243"/>
        <end position="264"/>
    </location>
</feature>
<evidence type="ECO:0000256" key="6">
    <source>
        <dbReference type="ARBA" id="ARBA00023136"/>
    </source>
</evidence>
<reference evidence="9 10" key="1">
    <citation type="submission" date="2015-01" db="EMBL/GenBank/DDBJ databases">
        <title>Paenibacillus swuensis/DY6/whole genome sequencing.</title>
        <authorList>
            <person name="Kim M.K."/>
            <person name="Srinivasan S."/>
            <person name="Lee J.-J."/>
        </authorList>
    </citation>
    <scope>NUCLEOTIDE SEQUENCE [LARGE SCALE GENOMIC DNA]</scope>
    <source>
        <strain evidence="9 10">DY6</strain>
    </source>
</reference>
<protein>
    <submittedName>
        <fullName evidence="9">Sugar ABC transporter permease</fullName>
    </submittedName>
</protein>
<dbReference type="Proteomes" id="UP000076927">
    <property type="component" value="Chromosome"/>
</dbReference>
<dbReference type="CDD" id="cd06261">
    <property type="entry name" value="TM_PBP2"/>
    <property type="match status" value="1"/>
</dbReference>
<dbReference type="EMBL" id="CP011388">
    <property type="protein sequence ID" value="ANE46410.1"/>
    <property type="molecule type" value="Genomic_DNA"/>
</dbReference>
<keyword evidence="5 7" id="KW-1133">Transmembrane helix</keyword>
<feature type="transmembrane region" description="Helical" evidence="7">
    <location>
        <begin position="144"/>
        <end position="164"/>
    </location>
</feature>
<evidence type="ECO:0000256" key="5">
    <source>
        <dbReference type="ARBA" id="ARBA00022989"/>
    </source>
</evidence>
<feature type="transmembrane region" description="Helical" evidence="7">
    <location>
        <begin position="12"/>
        <end position="33"/>
    </location>
</feature>
<evidence type="ECO:0000313" key="10">
    <source>
        <dbReference type="Proteomes" id="UP000076927"/>
    </source>
</evidence>
<gene>
    <name evidence="9" type="ORF">SY83_09105</name>
</gene>
<dbReference type="GO" id="GO:0055085">
    <property type="term" value="P:transmembrane transport"/>
    <property type="evidence" value="ECO:0007669"/>
    <property type="project" value="InterPro"/>
</dbReference>
<dbReference type="AlphaFoldDB" id="A0A172THB4"/>
<dbReference type="PATRIC" id="fig|1178515.4.peg.1817"/>
<dbReference type="SUPFAM" id="SSF161098">
    <property type="entry name" value="MetI-like"/>
    <property type="match status" value="1"/>
</dbReference>
<evidence type="ECO:0000256" key="2">
    <source>
        <dbReference type="ARBA" id="ARBA00022448"/>
    </source>
</evidence>
<comment type="similarity">
    <text evidence="7">Belongs to the binding-protein-dependent transport system permease family.</text>
</comment>
<keyword evidence="4 7" id="KW-0812">Transmembrane</keyword>
<keyword evidence="2 7" id="KW-0813">Transport</keyword>
<evidence type="ECO:0000256" key="3">
    <source>
        <dbReference type="ARBA" id="ARBA00022475"/>
    </source>
</evidence>
<proteinExistence type="inferred from homology"/>
<keyword evidence="6 7" id="KW-0472">Membrane</keyword>
<dbReference type="PANTHER" id="PTHR43744:SF12">
    <property type="entry name" value="ABC TRANSPORTER PERMEASE PROTEIN MG189-RELATED"/>
    <property type="match status" value="1"/>
</dbReference>
<feature type="transmembrane region" description="Helical" evidence="7">
    <location>
        <begin position="111"/>
        <end position="132"/>
    </location>
</feature>
<dbReference type="Pfam" id="PF00528">
    <property type="entry name" value="BPD_transp_1"/>
    <property type="match status" value="1"/>
</dbReference>
<keyword evidence="10" id="KW-1185">Reference proteome</keyword>
<dbReference type="InterPro" id="IPR000515">
    <property type="entry name" value="MetI-like"/>
</dbReference>
<sequence length="280" mass="31402">MGFISKIRRNQPLLYVFAYAYAILSIYPLFWMVSYSLKNNNEIFVTNPFGIPTNFRIENYTTALTSFNVPVYFMNSVFISAVTVVGSIALSVLFAYAVARMQWKLSNVARTYIILGMFIPIQVIMIPLAILVRDLNIADTYMALIVPYIAFNLSFSTMVFYGFFRTIPIELEESACMDGASIYRTFFSIMLPIVKPALATMVIFVFLSAWNEFPMALVLISKESLKTLPLGLMFFQGEFTTNWGAMGAAMTIASLPTVLLYVLFSEQVENALTVGSAVKG</sequence>
<dbReference type="PANTHER" id="PTHR43744">
    <property type="entry name" value="ABC TRANSPORTER PERMEASE PROTEIN MG189-RELATED-RELATED"/>
    <property type="match status" value="1"/>
</dbReference>
<evidence type="ECO:0000256" key="7">
    <source>
        <dbReference type="RuleBase" id="RU363032"/>
    </source>
</evidence>
<dbReference type="Gene3D" id="1.10.3720.10">
    <property type="entry name" value="MetI-like"/>
    <property type="match status" value="1"/>
</dbReference>
<dbReference type="STRING" id="1178515.SY83_09105"/>
<dbReference type="GO" id="GO:0005886">
    <property type="term" value="C:plasma membrane"/>
    <property type="evidence" value="ECO:0007669"/>
    <property type="project" value="UniProtKB-SubCell"/>
</dbReference>
<dbReference type="KEGG" id="pswu:SY83_09105"/>
<dbReference type="RefSeq" id="WP_068605952.1">
    <property type="nucleotide sequence ID" value="NZ_CP011388.1"/>
</dbReference>